<evidence type="ECO:0000313" key="1">
    <source>
        <dbReference type="EMBL" id="ETL89543.1"/>
    </source>
</evidence>
<accession>W2KWK6</accession>
<organism evidence="1">
    <name type="scientific">Phytophthora nicotianae</name>
    <name type="common">Potato buckeye rot agent</name>
    <name type="synonym">Phytophthora parasitica</name>
    <dbReference type="NCBI Taxonomy" id="4792"/>
    <lineage>
        <taxon>Eukaryota</taxon>
        <taxon>Sar</taxon>
        <taxon>Stramenopiles</taxon>
        <taxon>Oomycota</taxon>
        <taxon>Peronosporomycetes</taxon>
        <taxon>Peronosporales</taxon>
        <taxon>Peronosporaceae</taxon>
        <taxon>Phytophthora</taxon>
    </lineage>
</organism>
<gene>
    <name evidence="1" type="ORF">L917_11552</name>
</gene>
<dbReference type="AlphaFoldDB" id="W2KWK6"/>
<dbReference type="Proteomes" id="UP000054423">
    <property type="component" value="Unassembled WGS sequence"/>
</dbReference>
<name>W2KWK6_PHYNI</name>
<proteinExistence type="predicted"/>
<dbReference type="EMBL" id="KI680513">
    <property type="protein sequence ID" value="ETL89543.1"/>
    <property type="molecule type" value="Genomic_DNA"/>
</dbReference>
<protein>
    <submittedName>
        <fullName evidence="1">Uncharacterized protein</fullName>
    </submittedName>
</protein>
<sequence>MMYSVLAFCSSRTTKGSTRTCVFNAPQYWWPYSHASLVSRWPRNQKRRKWVRSLRLAAVL</sequence>
<reference evidence="1" key="1">
    <citation type="submission" date="2013-11" db="EMBL/GenBank/DDBJ databases">
        <title>The Genome Sequence of Phytophthora parasitica CHvinca01.</title>
        <authorList>
            <consortium name="The Broad Institute Genomics Platform"/>
            <person name="Russ C."/>
            <person name="Tyler B."/>
            <person name="Panabieres F."/>
            <person name="Shan W."/>
            <person name="Tripathy S."/>
            <person name="Grunwald N."/>
            <person name="Machado M."/>
            <person name="Johnson C.S."/>
            <person name="Arredondo F."/>
            <person name="Hong C."/>
            <person name="Coffey M."/>
            <person name="Young S.K."/>
            <person name="Zeng Q."/>
            <person name="Gargeya S."/>
            <person name="Fitzgerald M."/>
            <person name="Abouelleil A."/>
            <person name="Alvarado L."/>
            <person name="Chapman S.B."/>
            <person name="Gainer-Dewar J."/>
            <person name="Goldberg J."/>
            <person name="Griggs A."/>
            <person name="Gujja S."/>
            <person name="Hansen M."/>
            <person name="Howarth C."/>
            <person name="Imamovic A."/>
            <person name="Ireland A."/>
            <person name="Larimer J."/>
            <person name="McCowan C."/>
            <person name="Murphy C."/>
            <person name="Pearson M."/>
            <person name="Poon T.W."/>
            <person name="Priest M."/>
            <person name="Roberts A."/>
            <person name="Saif S."/>
            <person name="Shea T."/>
            <person name="Sykes S."/>
            <person name="Wortman J."/>
            <person name="Nusbaum C."/>
            <person name="Birren B."/>
        </authorList>
    </citation>
    <scope>NUCLEOTIDE SEQUENCE [LARGE SCALE GENOMIC DNA]</scope>
    <source>
        <strain evidence="1">CHvinca01</strain>
    </source>
</reference>